<accession>K0EQ06</accession>
<dbReference type="InterPro" id="IPR029068">
    <property type="entry name" value="Glyas_Bleomycin-R_OHBP_Dase"/>
</dbReference>
<dbReference type="Gene3D" id="3.10.180.10">
    <property type="entry name" value="2,3-Dihydroxybiphenyl 1,2-Dioxygenase, domain 1"/>
    <property type="match status" value="1"/>
</dbReference>
<dbReference type="InterPro" id="IPR037523">
    <property type="entry name" value="VOC_core"/>
</dbReference>
<dbReference type="PANTHER" id="PTHR21366:SF31">
    <property type="entry name" value="METALLOTHIOL TRANSFERASE FOSB"/>
    <property type="match status" value="1"/>
</dbReference>
<dbReference type="EMBL" id="CP003876">
    <property type="protein sequence ID" value="AFT99591.1"/>
    <property type="molecule type" value="Genomic_DNA"/>
</dbReference>
<dbReference type="STRING" id="1133849.O3I_008145"/>
<dbReference type="RefSeq" id="WP_014982447.1">
    <property type="nucleotide sequence ID" value="NC_018681.1"/>
</dbReference>
<dbReference type="eggNOG" id="COG0346">
    <property type="taxonomic scope" value="Bacteria"/>
</dbReference>
<dbReference type="InterPro" id="IPR050383">
    <property type="entry name" value="GlyoxalaseI/FosfomycinResist"/>
</dbReference>
<protein>
    <recommendedName>
        <fullName evidence="1">VOC domain-containing protein</fullName>
    </recommendedName>
</protein>
<dbReference type="SUPFAM" id="SSF54593">
    <property type="entry name" value="Glyoxalase/Bleomycin resistance protein/Dihydroxybiphenyl dioxygenase"/>
    <property type="match status" value="1"/>
</dbReference>
<dbReference type="PANTHER" id="PTHR21366">
    <property type="entry name" value="GLYOXALASE FAMILY PROTEIN"/>
    <property type="match status" value="1"/>
</dbReference>
<dbReference type="Proteomes" id="UP000006304">
    <property type="component" value="Chromosome"/>
</dbReference>
<dbReference type="HOGENOM" id="CLU_046006_4_3_11"/>
<dbReference type="Pfam" id="PF00903">
    <property type="entry name" value="Glyoxalase"/>
    <property type="match status" value="1"/>
</dbReference>
<name>K0EQ06_NOCB7</name>
<feature type="domain" description="VOC" evidence="1">
    <location>
        <begin position="7"/>
        <end position="132"/>
    </location>
</feature>
<proteinExistence type="predicted"/>
<keyword evidence="3" id="KW-1185">Reference proteome</keyword>
<dbReference type="CDD" id="cd07253">
    <property type="entry name" value="GLOD5"/>
    <property type="match status" value="1"/>
</dbReference>
<organism evidence="2 3">
    <name type="scientific">Nocardia brasiliensis (strain ATCC 700358 / HUJEG-1)</name>
    <dbReference type="NCBI Taxonomy" id="1133849"/>
    <lineage>
        <taxon>Bacteria</taxon>
        <taxon>Bacillati</taxon>
        <taxon>Actinomycetota</taxon>
        <taxon>Actinomycetes</taxon>
        <taxon>Mycobacteriales</taxon>
        <taxon>Nocardiaceae</taxon>
        <taxon>Nocardia</taxon>
    </lineage>
</organism>
<dbReference type="PROSITE" id="PS51819">
    <property type="entry name" value="VOC"/>
    <property type="match status" value="1"/>
</dbReference>
<sequence length="135" mass="14367">MGLSIDRIDHVVINCRDVAATARWYVEVLGMRAETFGPGERTALRFGDQKLNLRPVGALAADPTWTTAAVESAGAQDLCFVTTASADEVHDHLVACGVGIVSGPVRKTGALGEMISHYCRDPDGNLIEIAVYPSV</sequence>
<gene>
    <name evidence="2" type="ORF">O3I_008145</name>
</gene>
<dbReference type="InterPro" id="IPR004360">
    <property type="entry name" value="Glyas_Fos-R_dOase_dom"/>
</dbReference>
<dbReference type="KEGG" id="nbr:O3I_008145"/>
<evidence type="ECO:0000313" key="2">
    <source>
        <dbReference type="EMBL" id="AFT99591.1"/>
    </source>
</evidence>
<evidence type="ECO:0000259" key="1">
    <source>
        <dbReference type="PROSITE" id="PS51819"/>
    </source>
</evidence>
<reference evidence="2 3" key="1">
    <citation type="journal article" date="2012" name="J. Bacteriol.">
        <title>Complete genome sequence of Nocardia brasiliensis HUJEG-1.</title>
        <authorList>
            <person name="Vera-Cabrera L."/>
            <person name="Ortiz-Lopez R."/>
            <person name="Elizondo-Gonzalez R."/>
            <person name="Perez-Maya A.A."/>
            <person name="Ocampo-Candiani J."/>
        </authorList>
    </citation>
    <scope>NUCLEOTIDE SEQUENCE [LARGE SCALE GENOMIC DNA]</scope>
    <source>
        <strain evidence="3">ATCC 700358</strain>
    </source>
</reference>
<dbReference type="AlphaFoldDB" id="K0EQ06"/>
<evidence type="ECO:0000313" key="3">
    <source>
        <dbReference type="Proteomes" id="UP000006304"/>
    </source>
</evidence>